<comment type="cofactor">
    <cofactor evidence="1">
        <name>FMN</name>
        <dbReference type="ChEBI" id="CHEBI:58210"/>
    </cofactor>
</comment>
<accession>A0AAJ0FNW9</accession>
<dbReference type="Gene3D" id="3.40.50.360">
    <property type="match status" value="1"/>
</dbReference>
<evidence type="ECO:0000256" key="3">
    <source>
        <dbReference type="ARBA" id="ARBA00022630"/>
    </source>
</evidence>
<keyword evidence="4" id="KW-0288">FMN</keyword>
<feature type="domain" description="NADPH-dependent FMN reductase-like" evidence="8">
    <location>
        <begin position="85"/>
        <end position="228"/>
    </location>
</feature>
<dbReference type="FunFam" id="3.40.50.360:FF:000027">
    <property type="entry name" value="Arsenical resistance protein ArsH"/>
    <property type="match status" value="1"/>
</dbReference>
<comment type="caution">
    <text evidence="9">The sequence shown here is derived from an EMBL/GenBank/DDBJ whole genome shotgun (WGS) entry which is preliminary data.</text>
</comment>
<evidence type="ECO:0000256" key="2">
    <source>
        <dbReference type="ARBA" id="ARBA00011881"/>
    </source>
</evidence>
<dbReference type="NCBIfam" id="TIGR02690">
    <property type="entry name" value="resist_ArsH"/>
    <property type="match status" value="1"/>
</dbReference>
<gene>
    <name evidence="9" type="ORF">QQS21_011048</name>
</gene>
<evidence type="ECO:0000256" key="4">
    <source>
        <dbReference type="ARBA" id="ARBA00022643"/>
    </source>
</evidence>
<keyword evidence="6" id="KW-0521">NADP</keyword>
<dbReference type="InterPro" id="IPR005025">
    <property type="entry name" value="FMN_Rdtase-like_dom"/>
</dbReference>
<evidence type="ECO:0000256" key="7">
    <source>
        <dbReference type="ARBA" id="ARBA00023002"/>
    </source>
</evidence>
<dbReference type="GO" id="GO:0016655">
    <property type="term" value="F:oxidoreductase activity, acting on NAD(P)H, quinone or similar compound as acceptor"/>
    <property type="evidence" value="ECO:0007669"/>
    <property type="project" value="TreeGrafter"/>
</dbReference>
<dbReference type="Pfam" id="PF03358">
    <property type="entry name" value="FMN_red"/>
    <property type="match status" value="1"/>
</dbReference>
<protein>
    <recommendedName>
        <fullName evidence="8">NADPH-dependent FMN reductase-like domain-containing protein</fullName>
    </recommendedName>
</protein>
<dbReference type="GO" id="GO:0000166">
    <property type="term" value="F:nucleotide binding"/>
    <property type="evidence" value="ECO:0007669"/>
    <property type="project" value="UniProtKB-KW"/>
</dbReference>
<dbReference type="SUPFAM" id="SSF52218">
    <property type="entry name" value="Flavoproteins"/>
    <property type="match status" value="1"/>
</dbReference>
<keyword evidence="3" id="KW-0285">Flavoprotein</keyword>
<keyword evidence="10" id="KW-1185">Reference proteome</keyword>
<comment type="subunit">
    <text evidence="2">Homotetramer.</text>
</comment>
<dbReference type="InterPro" id="IPR029039">
    <property type="entry name" value="Flavoprotein-like_sf"/>
</dbReference>
<proteinExistence type="predicted"/>
<evidence type="ECO:0000313" key="10">
    <source>
        <dbReference type="Proteomes" id="UP001251528"/>
    </source>
</evidence>
<dbReference type="InterPro" id="IPR014063">
    <property type="entry name" value="Arsenate-R_ArsH"/>
</dbReference>
<sequence length="294" mass="33688">MNGRGDLNNSHASRAAVDFSIDPAYSLQSFAIPAHEDDAHIRDRYRPFLLHDQPATDDWIAQLELSKGLRMVRTEILDKKLDRLRILVLYGSLRARSYSRLLAYEAARILFRLGCDVRVYDPTELPQKDDVQHSHPKVQELRDLSKWSDGHVWVSPEQHGNLTGIFEQQIDWIPLSSAAVRPTQGRTLAVAQVSGGSQSFNTVNSLRVLGRWMRMFTIPNQSSVPKAYTQFTSEEDGSRMMPSSNRDRLVDCMEELVKYTIVMRPHFDLFGDRFSEREEKRAKLQKSVNVASQK</sequence>
<name>A0AAJ0FNW9_9HYPO</name>
<evidence type="ECO:0000256" key="5">
    <source>
        <dbReference type="ARBA" id="ARBA00022741"/>
    </source>
</evidence>
<dbReference type="EMBL" id="JASWJB010000349">
    <property type="protein sequence ID" value="KAK2591267.1"/>
    <property type="molecule type" value="Genomic_DNA"/>
</dbReference>
<dbReference type="AlphaFoldDB" id="A0AAJ0FNW9"/>
<evidence type="ECO:0000259" key="8">
    <source>
        <dbReference type="Pfam" id="PF03358"/>
    </source>
</evidence>
<keyword evidence="5" id="KW-0547">Nucleotide-binding</keyword>
<dbReference type="PANTHER" id="PTHR43590:SF1">
    <property type="entry name" value="ARSENIC RESISTANCE PROTEIN ARSH (AFU_ORTHOLOGUE AFUA_5G15030)"/>
    <property type="match status" value="1"/>
</dbReference>
<evidence type="ECO:0000313" key="9">
    <source>
        <dbReference type="EMBL" id="KAK2591267.1"/>
    </source>
</evidence>
<evidence type="ECO:0000256" key="1">
    <source>
        <dbReference type="ARBA" id="ARBA00001917"/>
    </source>
</evidence>
<dbReference type="Proteomes" id="UP001251528">
    <property type="component" value="Unassembled WGS sequence"/>
</dbReference>
<keyword evidence="7" id="KW-0560">Oxidoreductase</keyword>
<dbReference type="PANTHER" id="PTHR43590">
    <property type="entry name" value="ARSENIC RESISTANCE PROTEIN ARSH (AFU_ORTHOLOGUE AFUA_5G15030)"/>
    <property type="match status" value="1"/>
</dbReference>
<organism evidence="9 10">
    <name type="scientific">Conoideocrella luteorostrata</name>
    <dbReference type="NCBI Taxonomy" id="1105319"/>
    <lineage>
        <taxon>Eukaryota</taxon>
        <taxon>Fungi</taxon>
        <taxon>Dikarya</taxon>
        <taxon>Ascomycota</taxon>
        <taxon>Pezizomycotina</taxon>
        <taxon>Sordariomycetes</taxon>
        <taxon>Hypocreomycetidae</taxon>
        <taxon>Hypocreales</taxon>
        <taxon>Clavicipitaceae</taxon>
        <taxon>Conoideocrella</taxon>
    </lineage>
</organism>
<reference evidence="9" key="1">
    <citation type="submission" date="2023-06" db="EMBL/GenBank/DDBJ databases">
        <title>Conoideocrella luteorostrata (Hypocreales: Clavicipitaceae), a potential biocontrol fungus for elongate hemlock scale in United States Christmas tree production areas.</title>
        <authorList>
            <person name="Barrett H."/>
            <person name="Lovett B."/>
            <person name="Macias A.M."/>
            <person name="Stajich J.E."/>
            <person name="Kasson M.T."/>
        </authorList>
    </citation>
    <scope>NUCLEOTIDE SEQUENCE</scope>
    <source>
        <strain evidence="9">ARSEF 14590</strain>
    </source>
</reference>
<evidence type="ECO:0000256" key="6">
    <source>
        <dbReference type="ARBA" id="ARBA00022857"/>
    </source>
</evidence>